<dbReference type="Proteomes" id="UP000573599">
    <property type="component" value="Unassembled WGS sequence"/>
</dbReference>
<dbReference type="PANTHER" id="PTHR10285">
    <property type="entry name" value="URIDINE KINASE"/>
    <property type="match status" value="1"/>
</dbReference>
<evidence type="ECO:0000313" key="2">
    <source>
        <dbReference type="Proteomes" id="UP000573599"/>
    </source>
</evidence>
<accession>A0A852W9Z6</accession>
<dbReference type="Gene3D" id="3.40.50.300">
    <property type="entry name" value="P-loop containing nucleotide triphosphate hydrolases"/>
    <property type="match status" value="1"/>
</dbReference>
<reference evidence="1 2" key="1">
    <citation type="submission" date="2020-07" db="EMBL/GenBank/DDBJ databases">
        <title>Sequencing the genomes of 1000 actinobacteria strains.</title>
        <authorList>
            <person name="Klenk H.-P."/>
        </authorList>
    </citation>
    <scope>NUCLEOTIDE SEQUENCE [LARGE SCALE GENOMIC DNA]</scope>
    <source>
        <strain evidence="1 2">DSM 23987</strain>
    </source>
</reference>
<keyword evidence="2" id="KW-1185">Reference proteome</keyword>
<protein>
    <submittedName>
        <fullName evidence="1">Pantothenate kinase</fullName>
    </submittedName>
</protein>
<sequence length="223" mass="23698">MPSLVILLERCARLVSEASAGRRRVLGIAGPPGAGKTTLVATLLRAAAADPRLAGRVAHVPMDGFHLPGAELQRLGRLGRKGAPDTFDVEAYAAVLAAVRASPRAVVRAPAFDHGVGEPEAEAIEVGSGADLVVTEGNYLLLDDPAWRPVRGLLDEVWFCALPGDERRRRLIDRHVESGRPPQEATAWVDRSDEANARLVVGGHEAADLVLVDGRIVAKPATR</sequence>
<dbReference type="SUPFAM" id="SSF52540">
    <property type="entry name" value="P-loop containing nucleoside triphosphate hydrolases"/>
    <property type="match status" value="1"/>
</dbReference>
<dbReference type="EMBL" id="JACCAB010000001">
    <property type="protein sequence ID" value="NYG05868.1"/>
    <property type="molecule type" value="Genomic_DNA"/>
</dbReference>
<evidence type="ECO:0000313" key="1">
    <source>
        <dbReference type="EMBL" id="NYG05868.1"/>
    </source>
</evidence>
<dbReference type="InterPro" id="IPR027417">
    <property type="entry name" value="P-loop_NTPase"/>
</dbReference>
<dbReference type="AlphaFoldDB" id="A0A852W9Z6"/>
<keyword evidence="1" id="KW-0418">Kinase</keyword>
<dbReference type="RefSeq" id="WP_337794656.1">
    <property type="nucleotide sequence ID" value="NZ_JACCAB010000001.1"/>
</dbReference>
<name>A0A852W9Z6_9MICO</name>
<dbReference type="NCBIfam" id="NF006743">
    <property type="entry name" value="PRK09270.1-2"/>
    <property type="match status" value="1"/>
</dbReference>
<keyword evidence="1" id="KW-0808">Transferase</keyword>
<proteinExistence type="predicted"/>
<dbReference type="GO" id="GO:0016301">
    <property type="term" value="F:kinase activity"/>
    <property type="evidence" value="ECO:0007669"/>
    <property type="project" value="UniProtKB-KW"/>
</dbReference>
<comment type="caution">
    <text evidence="1">The sequence shown here is derived from an EMBL/GenBank/DDBJ whole genome shotgun (WGS) entry which is preliminary data.</text>
</comment>
<gene>
    <name evidence="1" type="ORF">BJ986_000355</name>
</gene>
<organism evidence="1 2">
    <name type="scientific">Pedococcus badiiscoriae</name>
    <dbReference type="NCBI Taxonomy" id="642776"/>
    <lineage>
        <taxon>Bacteria</taxon>
        <taxon>Bacillati</taxon>
        <taxon>Actinomycetota</taxon>
        <taxon>Actinomycetes</taxon>
        <taxon>Micrococcales</taxon>
        <taxon>Intrasporangiaceae</taxon>
        <taxon>Pedococcus</taxon>
    </lineage>
</organism>